<organism evidence="5 6">
    <name type="scientific">Promicromonospora iranensis</name>
    <dbReference type="NCBI Taxonomy" id="1105144"/>
    <lineage>
        <taxon>Bacteria</taxon>
        <taxon>Bacillati</taxon>
        <taxon>Actinomycetota</taxon>
        <taxon>Actinomycetes</taxon>
        <taxon>Micrococcales</taxon>
        <taxon>Promicromonosporaceae</taxon>
        <taxon>Promicromonospora</taxon>
    </lineage>
</organism>
<dbReference type="Proteomes" id="UP001183585">
    <property type="component" value="Unassembled WGS sequence"/>
</dbReference>
<keyword evidence="2" id="KW-0012">Acyltransferase</keyword>
<keyword evidence="1" id="KW-0808">Transferase</keyword>
<reference evidence="5 6" key="1">
    <citation type="submission" date="2023-07" db="EMBL/GenBank/DDBJ databases">
        <title>Sequencing the genomes of 1000 actinobacteria strains.</title>
        <authorList>
            <person name="Klenk H.-P."/>
        </authorList>
    </citation>
    <scope>NUCLEOTIDE SEQUENCE [LARGE SCALE GENOMIC DNA]</scope>
    <source>
        <strain evidence="5 6">DSM 45554</strain>
    </source>
</reference>
<gene>
    <name evidence="5" type="ORF">J2S48_003788</name>
</gene>
<dbReference type="Gene3D" id="3.40.630.30">
    <property type="match status" value="1"/>
</dbReference>
<feature type="domain" description="N-acetyltransferase" evidence="4">
    <location>
        <begin position="42"/>
        <end position="221"/>
    </location>
</feature>
<name>A0ABU2CSF3_9MICO</name>
<dbReference type="RefSeq" id="WP_274995882.1">
    <property type="nucleotide sequence ID" value="NZ_JAJQQP010000011.1"/>
</dbReference>
<dbReference type="InterPro" id="IPR050832">
    <property type="entry name" value="Bact_Acetyltransf"/>
</dbReference>
<dbReference type="CDD" id="cd04301">
    <property type="entry name" value="NAT_SF"/>
    <property type="match status" value="1"/>
</dbReference>
<feature type="region of interest" description="Disordered" evidence="3">
    <location>
        <begin position="1"/>
        <end position="49"/>
    </location>
</feature>
<dbReference type="PANTHER" id="PTHR43877">
    <property type="entry name" value="AMINOALKYLPHOSPHONATE N-ACETYLTRANSFERASE-RELATED-RELATED"/>
    <property type="match status" value="1"/>
</dbReference>
<dbReference type="SUPFAM" id="SSF55729">
    <property type="entry name" value="Acyl-CoA N-acyltransferases (Nat)"/>
    <property type="match status" value="1"/>
</dbReference>
<protein>
    <submittedName>
        <fullName evidence="5">Ribosomal protein S18 acetylase RimI-like enzyme</fullName>
    </submittedName>
</protein>
<keyword evidence="6" id="KW-1185">Reference proteome</keyword>
<accession>A0ABU2CSF3</accession>
<evidence type="ECO:0000256" key="3">
    <source>
        <dbReference type="SAM" id="MobiDB-lite"/>
    </source>
</evidence>
<dbReference type="InterPro" id="IPR000182">
    <property type="entry name" value="GNAT_dom"/>
</dbReference>
<evidence type="ECO:0000256" key="1">
    <source>
        <dbReference type="ARBA" id="ARBA00022679"/>
    </source>
</evidence>
<evidence type="ECO:0000256" key="2">
    <source>
        <dbReference type="ARBA" id="ARBA00023315"/>
    </source>
</evidence>
<sequence>MTPEPRATFPAPTETTDTTPTVPSTTPGPAGRPTSAPATRPGVVRRATADDTAETAWLAALTFPLACPPEAARAEMATHIAQKLTPAHFHEWAISDRHALLVYDDGARLLGYALLVLGSPEGATEAATVREASGRVAPYVELSKIYVQPDVQGGGIAGELMRAASDAAAELGPGLPYWLGTNAQNLRAQAFYRKHGFEVIGRRTYVVGGLEHDDVVLLRTR</sequence>
<evidence type="ECO:0000313" key="5">
    <source>
        <dbReference type="EMBL" id="MDR7384273.1"/>
    </source>
</evidence>
<dbReference type="PROSITE" id="PS51186">
    <property type="entry name" value="GNAT"/>
    <property type="match status" value="1"/>
</dbReference>
<proteinExistence type="predicted"/>
<feature type="compositionally biased region" description="Low complexity" evidence="3">
    <location>
        <begin position="8"/>
        <end position="29"/>
    </location>
</feature>
<dbReference type="Pfam" id="PF00583">
    <property type="entry name" value="Acetyltransf_1"/>
    <property type="match status" value="1"/>
</dbReference>
<dbReference type="InterPro" id="IPR016181">
    <property type="entry name" value="Acyl_CoA_acyltransferase"/>
</dbReference>
<dbReference type="EMBL" id="JAVDYE010000001">
    <property type="protein sequence ID" value="MDR7384273.1"/>
    <property type="molecule type" value="Genomic_DNA"/>
</dbReference>
<evidence type="ECO:0000313" key="6">
    <source>
        <dbReference type="Proteomes" id="UP001183585"/>
    </source>
</evidence>
<evidence type="ECO:0000259" key="4">
    <source>
        <dbReference type="PROSITE" id="PS51186"/>
    </source>
</evidence>
<comment type="caution">
    <text evidence="5">The sequence shown here is derived from an EMBL/GenBank/DDBJ whole genome shotgun (WGS) entry which is preliminary data.</text>
</comment>